<organism evidence="1 2">
    <name type="scientific">Candidatus Komeilibacteria bacterium RIFOXYC1_FULL_37_11</name>
    <dbReference type="NCBI Taxonomy" id="1798555"/>
    <lineage>
        <taxon>Bacteria</taxon>
        <taxon>Candidatus Komeiliibacteriota</taxon>
    </lineage>
</organism>
<protein>
    <submittedName>
        <fullName evidence="1">Uncharacterized protein</fullName>
    </submittedName>
</protein>
<dbReference type="Proteomes" id="UP000177626">
    <property type="component" value="Unassembled WGS sequence"/>
</dbReference>
<dbReference type="AlphaFoldDB" id="A0A1G2BW60"/>
<sequence length="746" mass="80063">MLILAVSLFFIQKSVKTTAEITYPYQVTGWAWNNIALWFSLNCVNDFEVPGVYISTCSDIPGGVDYGLQVAADGNISGCIWAGNNVGGSGSALGWVCFNDVFSVFRATPSDLGVATSSKYLNAIASTTFASILSFEDWRCVGGTMNGQRCAPNTAFCSAAGGTCTFTDDGKWKLGFPIIGSGEPWGTDLPSPANPLQGCFNCYQEYSYACSIDGGSCDPSIGCGVTGTPPTPQDCVVSSVENKCDNCLEYSYYPGFCEAAGTKSVTMGCADFVHNTTDCCTSNNDCATGETCQAVSSCVAITSNEREEYTCTQSEPGNCVLVPEGCVDRTLGAYRMTLGGYDCSNCNIESYDNRCYLNAEEANLNSCVSCANIFYYPGVMIDHKHYNLGAAEMAYMCGWAWNAWDDNSDGNPDNGLYWFQFSPRIVTSTRPFLSVESGNIYSQKGISGDYLPPFGHYNSSYLIESGGSISNFISSSTLSGLYQGEIPYQPIISFLRPNASFSKYNNALGSIDYAGLIADVVSGAANVNKYGSTIITTTGITQADAMVFLNDLSDPLESESMVHYHNDDLNINTAAFVPTHTIWAGDNNENAAKVVVVNGDLLIGDNFIYENAASYGNFKNIPSIVWIVRGDLSIDADVNQLVGTFIVLGNTSIADCSYVSPATPAPSCGQIITCLDTNIGNPADCDTSSLIVRGSALAKYFNLNRTFIDASDPRPSEQFINDGRLQVNPPAGFKNFSNIIPRFSEN</sequence>
<dbReference type="EMBL" id="MHKQ01000025">
    <property type="protein sequence ID" value="OGY93251.1"/>
    <property type="molecule type" value="Genomic_DNA"/>
</dbReference>
<evidence type="ECO:0000313" key="1">
    <source>
        <dbReference type="EMBL" id="OGY93251.1"/>
    </source>
</evidence>
<reference evidence="1 2" key="1">
    <citation type="journal article" date="2016" name="Nat. Commun.">
        <title>Thousands of microbial genomes shed light on interconnected biogeochemical processes in an aquifer system.</title>
        <authorList>
            <person name="Anantharaman K."/>
            <person name="Brown C.T."/>
            <person name="Hug L.A."/>
            <person name="Sharon I."/>
            <person name="Castelle C.J."/>
            <person name="Probst A.J."/>
            <person name="Thomas B.C."/>
            <person name="Singh A."/>
            <person name="Wilkins M.J."/>
            <person name="Karaoz U."/>
            <person name="Brodie E.L."/>
            <person name="Williams K.H."/>
            <person name="Hubbard S.S."/>
            <person name="Banfield J.F."/>
        </authorList>
    </citation>
    <scope>NUCLEOTIDE SEQUENCE [LARGE SCALE GENOMIC DNA]</scope>
</reference>
<comment type="caution">
    <text evidence="1">The sequence shown here is derived from an EMBL/GenBank/DDBJ whole genome shotgun (WGS) entry which is preliminary data.</text>
</comment>
<evidence type="ECO:0000313" key="2">
    <source>
        <dbReference type="Proteomes" id="UP000177626"/>
    </source>
</evidence>
<gene>
    <name evidence="1" type="ORF">A2406_01160</name>
</gene>
<name>A0A1G2BW60_9BACT</name>
<proteinExistence type="predicted"/>
<accession>A0A1G2BW60</accession>